<dbReference type="EMBL" id="KZ819188">
    <property type="protein sequence ID" value="PWZ03318.1"/>
    <property type="molecule type" value="Genomic_DNA"/>
</dbReference>
<comment type="similarity">
    <text evidence="1">Belongs to the MIX23 family.</text>
</comment>
<name>A0A317XZI8_9BASI</name>
<dbReference type="Proteomes" id="UP000246740">
    <property type="component" value="Unassembled WGS sequence"/>
</dbReference>
<keyword evidence="4" id="KW-1185">Reference proteome</keyword>
<feature type="compositionally biased region" description="Low complexity" evidence="2">
    <location>
        <begin position="212"/>
        <end position="226"/>
    </location>
</feature>
<feature type="region of interest" description="Disordered" evidence="2">
    <location>
        <begin position="1"/>
        <end position="48"/>
    </location>
</feature>
<dbReference type="InterPro" id="IPR019171">
    <property type="entry name" value="MIX23"/>
</dbReference>
<dbReference type="InParanoid" id="A0A317XZI8"/>
<feature type="region of interest" description="Disordered" evidence="2">
    <location>
        <begin position="262"/>
        <end position="296"/>
    </location>
</feature>
<feature type="region of interest" description="Disordered" evidence="2">
    <location>
        <begin position="109"/>
        <end position="138"/>
    </location>
</feature>
<proteinExistence type="inferred from homology"/>
<evidence type="ECO:0000313" key="3">
    <source>
        <dbReference type="EMBL" id="PWZ03318.1"/>
    </source>
</evidence>
<evidence type="ECO:0000256" key="1">
    <source>
        <dbReference type="ARBA" id="ARBA00024204"/>
    </source>
</evidence>
<sequence>MSSWVSPSMSRFNRRPGGAESTNDTDANAAATATSTSTSAGASAGAGVGPSYEAVQLGSGSVMKPLTPPKVANLTENTCLSVSAFKELLRQYRSLDDGITTRLNRSFARSRDLGDSSAPSLLSSSTGRSTDSKDLGTSTYGTPTQTACLELWNQLTSLWIGREEVVRFCVNVVDAQTSPTTTTTLAKHQQSTMAPPSPSKFARDSRLDADLSPPSSSHSSYTSSGSRAESSIDVLKRQLHNELTIEQIIRARSLDAFKSRCRFFQPNPPPGPQGDRERAMWAGKPTPLHQETRDSL</sequence>
<evidence type="ECO:0000256" key="2">
    <source>
        <dbReference type="SAM" id="MobiDB-lite"/>
    </source>
</evidence>
<feature type="compositionally biased region" description="Polar residues" evidence="2">
    <location>
        <begin position="1"/>
        <end position="11"/>
    </location>
</feature>
<dbReference type="Pfam" id="PF09774">
    <property type="entry name" value="MIX23"/>
    <property type="match status" value="1"/>
</dbReference>
<reference evidence="3 4" key="1">
    <citation type="journal article" date="2018" name="Mol. Biol. Evol.">
        <title>Broad Genomic Sampling Reveals a Smut Pathogenic Ancestry of the Fungal Clade Ustilaginomycotina.</title>
        <authorList>
            <person name="Kijpornyongpan T."/>
            <person name="Mondo S.J."/>
            <person name="Barry K."/>
            <person name="Sandor L."/>
            <person name="Lee J."/>
            <person name="Lipzen A."/>
            <person name="Pangilinan J."/>
            <person name="LaButti K."/>
            <person name="Hainaut M."/>
            <person name="Henrissat B."/>
            <person name="Grigoriev I.V."/>
            <person name="Spatafora J.W."/>
            <person name="Aime M.C."/>
        </authorList>
    </citation>
    <scope>NUCLEOTIDE SEQUENCE [LARGE SCALE GENOMIC DNA]</scope>
    <source>
        <strain evidence="3 4">MCA 3645</strain>
    </source>
</reference>
<dbReference type="PANTHER" id="PTHR31905">
    <property type="entry name" value="COILED-COIL DOMAIN-CONTAINING PROTEIN 58"/>
    <property type="match status" value="1"/>
</dbReference>
<dbReference type="GO" id="GO:0005758">
    <property type="term" value="C:mitochondrial intermembrane space"/>
    <property type="evidence" value="ECO:0007669"/>
    <property type="project" value="InterPro"/>
</dbReference>
<dbReference type="AlphaFoldDB" id="A0A317XZI8"/>
<gene>
    <name evidence="3" type="ORF">BCV70DRAFT_220305</name>
</gene>
<dbReference type="STRING" id="1882483.A0A317XZI8"/>
<dbReference type="PANTHER" id="PTHR31905:SF2">
    <property type="entry name" value="PROTEIN MIX23"/>
    <property type="match status" value="1"/>
</dbReference>
<organism evidence="3 4">
    <name type="scientific">Testicularia cyperi</name>
    <dbReference type="NCBI Taxonomy" id="1882483"/>
    <lineage>
        <taxon>Eukaryota</taxon>
        <taxon>Fungi</taxon>
        <taxon>Dikarya</taxon>
        <taxon>Basidiomycota</taxon>
        <taxon>Ustilaginomycotina</taxon>
        <taxon>Ustilaginomycetes</taxon>
        <taxon>Ustilaginales</taxon>
        <taxon>Anthracoideaceae</taxon>
        <taxon>Testicularia</taxon>
    </lineage>
</organism>
<feature type="compositionally biased region" description="Low complexity" evidence="2">
    <location>
        <begin position="115"/>
        <end position="129"/>
    </location>
</feature>
<protein>
    <submittedName>
        <fullName evidence="3">Uncharacterized protein</fullName>
    </submittedName>
</protein>
<dbReference type="OrthoDB" id="5593818at2759"/>
<feature type="compositionally biased region" description="Low complexity" evidence="2">
    <location>
        <begin position="21"/>
        <end position="45"/>
    </location>
</feature>
<evidence type="ECO:0000313" key="4">
    <source>
        <dbReference type="Proteomes" id="UP000246740"/>
    </source>
</evidence>
<feature type="compositionally biased region" description="Polar residues" evidence="2">
    <location>
        <begin position="179"/>
        <end position="194"/>
    </location>
</feature>
<feature type="region of interest" description="Disordered" evidence="2">
    <location>
        <begin position="179"/>
        <end position="229"/>
    </location>
</feature>
<accession>A0A317XZI8</accession>